<dbReference type="InterPro" id="IPR006037">
    <property type="entry name" value="RCK_C"/>
</dbReference>
<evidence type="ECO:0000313" key="10">
    <source>
        <dbReference type="Proteomes" id="UP001565200"/>
    </source>
</evidence>
<dbReference type="Gene3D" id="3.40.50.720">
    <property type="entry name" value="NAD(P)-binding Rossmann-like Domain"/>
    <property type="match status" value="2"/>
</dbReference>
<keyword evidence="10" id="KW-1185">Reference proteome</keyword>
<dbReference type="EMBL" id="JBCLPP010000028">
    <property type="protein sequence ID" value="MEY8245966.1"/>
    <property type="molecule type" value="Genomic_DNA"/>
</dbReference>
<dbReference type="NCBIfam" id="NF007039">
    <property type="entry name" value="PRK09496.3-2"/>
    <property type="match status" value="1"/>
</dbReference>
<evidence type="ECO:0000256" key="2">
    <source>
        <dbReference type="ARBA" id="ARBA00022448"/>
    </source>
</evidence>
<evidence type="ECO:0000256" key="6">
    <source>
        <dbReference type="ARBA" id="ARBA00023065"/>
    </source>
</evidence>
<comment type="caution">
    <text evidence="9">The sequence shown here is derived from an EMBL/GenBank/DDBJ whole genome shotgun (WGS) entry which is preliminary data.</text>
</comment>
<dbReference type="InterPro" id="IPR036291">
    <property type="entry name" value="NAD(P)-bd_dom_sf"/>
</dbReference>
<keyword evidence="4" id="KW-0630">Potassium</keyword>
<dbReference type="InterPro" id="IPR003148">
    <property type="entry name" value="RCK_N"/>
</dbReference>
<name>A0ABV4CX90_9BACT</name>
<dbReference type="SUPFAM" id="SSF116726">
    <property type="entry name" value="TrkA C-terminal domain-like"/>
    <property type="match status" value="2"/>
</dbReference>
<keyword evidence="3" id="KW-0633">Potassium transport</keyword>
<feature type="domain" description="RCK C-terminal" evidence="8">
    <location>
        <begin position="361"/>
        <end position="445"/>
    </location>
</feature>
<evidence type="ECO:0000259" key="8">
    <source>
        <dbReference type="PROSITE" id="PS51202"/>
    </source>
</evidence>
<dbReference type="PROSITE" id="PS51201">
    <property type="entry name" value="RCK_N"/>
    <property type="match status" value="2"/>
</dbReference>
<evidence type="ECO:0000256" key="5">
    <source>
        <dbReference type="ARBA" id="ARBA00023027"/>
    </source>
</evidence>
<gene>
    <name evidence="9" type="primary">trkA</name>
    <name evidence="9" type="ORF">AAK873_10105</name>
</gene>
<evidence type="ECO:0000256" key="3">
    <source>
        <dbReference type="ARBA" id="ARBA00022538"/>
    </source>
</evidence>
<dbReference type="PROSITE" id="PS51202">
    <property type="entry name" value="RCK_C"/>
    <property type="match status" value="2"/>
</dbReference>
<keyword evidence="5" id="KW-0520">NAD</keyword>
<dbReference type="SUPFAM" id="SSF51735">
    <property type="entry name" value="NAD(P)-binding Rossmann-fold domains"/>
    <property type="match status" value="2"/>
</dbReference>
<dbReference type="Pfam" id="PF02254">
    <property type="entry name" value="TrkA_N"/>
    <property type="match status" value="2"/>
</dbReference>
<keyword evidence="6" id="KW-0406">Ion transport</keyword>
<protein>
    <recommendedName>
        <fullName evidence="1">Trk system potassium uptake protein TrkA</fullName>
    </recommendedName>
</protein>
<feature type="domain" description="RCK N-terminal" evidence="7">
    <location>
        <begin position="228"/>
        <end position="345"/>
    </location>
</feature>
<reference evidence="9 10" key="1">
    <citation type="submission" date="2024-03" db="EMBL/GenBank/DDBJ databases">
        <title>Mouse gut bacterial collection (mGBC) of GemPharmatech.</title>
        <authorList>
            <person name="He Y."/>
            <person name="Dong L."/>
            <person name="Wu D."/>
            <person name="Gao X."/>
            <person name="Lin Z."/>
        </authorList>
    </citation>
    <scope>NUCLEOTIDE SEQUENCE [LARGE SCALE GENOMIC DNA]</scope>
    <source>
        <strain evidence="9 10">54-13</strain>
    </source>
</reference>
<keyword evidence="2" id="KW-0813">Transport</keyword>
<organism evidence="9 10">
    <name type="scientific">Heminiphilus faecis</name>
    <dbReference type="NCBI Taxonomy" id="2601703"/>
    <lineage>
        <taxon>Bacteria</taxon>
        <taxon>Pseudomonadati</taxon>
        <taxon>Bacteroidota</taxon>
        <taxon>Bacteroidia</taxon>
        <taxon>Bacteroidales</taxon>
        <taxon>Muribaculaceae</taxon>
        <taxon>Heminiphilus</taxon>
    </lineage>
</organism>
<proteinExistence type="predicted"/>
<dbReference type="PANTHER" id="PTHR43833">
    <property type="entry name" value="POTASSIUM CHANNEL PROTEIN 2-RELATED-RELATED"/>
    <property type="match status" value="1"/>
</dbReference>
<feature type="domain" description="RCK N-terminal" evidence="7">
    <location>
        <begin position="1"/>
        <end position="121"/>
    </location>
</feature>
<evidence type="ECO:0000256" key="4">
    <source>
        <dbReference type="ARBA" id="ARBA00022958"/>
    </source>
</evidence>
<evidence type="ECO:0000313" key="9">
    <source>
        <dbReference type="EMBL" id="MEY8245966.1"/>
    </source>
</evidence>
<dbReference type="Gene3D" id="3.30.70.1450">
    <property type="entry name" value="Regulator of K+ conductance, C-terminal domain"/>
    <property type="match status" value="2"/>
</dbReference>
<dbReference type="Proteomes" id="UP001565200">
    <property type="component" value="Unassembled WGS sequence"/>
</dbReference>
<accession>A0ABV4CX90</accession>
<dbReference type="NCBIfam" id="NF007038">
    <property type="entry name" value="PRK09496.2-6"/>
    <property type="match status" value="1"/>
</dbReference>
<evidence type="ECO:0000259" key="7">
    <source>
        <dbReference type="PROSITE" id="PS51201"/>
    </source>
</evidence>
<evidence type="ECO:0000256" key="1">
    <source>
        <dbReference type="ARBA" id="ARBA00017378"/>
    </source>
</evidence>
<dbReference type="InterPro" id="IPR036721">
    <property type="entry name" value="RCK_C_sf"/>
</dbReference>
<dbReference type="Pfam" id="PF02080">
    <property type="entry name" value="TrkA_C"/>
    <property type="match status" value="2"/>
</dbReference>
<dbReference type="InterPro" id="IPR050721">
    <property type="entry name" value="Trk_Ktr_HKT_K-transport"/>
</dbReference>
<feature type="domain" description="RCK C-terminal" evidence="8">
    <location>
        <begin position="141"/>
        <end position="223"/>
    </location>
</feature>
<dbReference type="InterPro" id="IPR006036">
    <property type="entry name" value="K_uptake_TrkA"/>
</dbReference>
<dbReference type="PRINTS" id="PR00335">
    <property type="entry name" value="KUPTAKETRKA"/>
</dbReference>
<dbReference type="PANTHER" id="PTHR43833:SF5">
    <property type="entry name" value="TRK SYSTEM POTASSIUM UPTAKE PROTEIN TRKA"/>
    <property type="match status" value="1"/>
</dbReference>
<dbReference type="RefSeq" id="WP_148463929.1">
    <property type="nucleotide sequence ID" value="NZ_JBCLPP010000028.1"/>
</dbReference>
<sequence>MKIVIAGAGEVGSHLAKLLSSEEQDIMLLDSDQARLAMMDANYNIMTVRGNPISFKSLRMAGVEKCDLFIAVTPDETRNVVACSMAKSIGAQRTVARIDNYEFMTPENREYFIRLGVNALIYPELLAAQEIITALRRSWVRHWFELHDGEIIIVGVKLRDNARIIGMQLKDFAKTEHNFHVAAIKRHHDTIIPRGDDSILAGDILYFAVTREHVNELLDLCGKTSKKIKKVLIMGASRIAIRLAALAGDEFKIKIIENNMSACRLLPEKCPDCDIVYGDGRDIDVLREEGIADTDAFIALSNSSETNILSCLTAKEFGVHKTIAEVEDIQFISEAEGLNIGTVVNKKLLASSKIFQLLLDLDVSSSKCLALTDAEVAEIEAKPDSKITRDAVKNLNLPHGMTIAALIRDGRGMLVNGNTRICAGDHVVVFCLAGTIHKIERLFNR</sequence>